<name>A0A4Z2GRX6_9TELE</name>
<proteinExistence type="predicted"/>
<sequence>MYRAMLGVVRVWRPSPCGGGACTEGVTPRGRPDVEPVEPARRNRNSMIALGHQSKLDFPWLQ</sequence>
<reference evidence="2 3" key="1">
    <citation type="submission" date="2019-03" db="EMBL/GenBank/DDBJ databases">
        <title>First draft genome of Liparis tanakae, snailfish: a comprehensive survey of snailfish specific genes.</title>
        <authorList>
            <person name="Kim W."/>
            <person name="Song I."/>
            <person name="Jeong J.-H."/>
            <person name="Kim D."/>
            <person name="Kim S."/>
            <person name="Ryu S."/>
            <person name="Song J.Y."/>
            <person name="Lee S.K."/>
        </authorList>
    </citation>
    <scope>NUCLEOTIDE SEQUENCE [LARGE SCALE GENOMIC DNA]</scope>
    <source>
        <tissue evidence="2">Muscle</tissue>
    </source>
</reference>
<evidence type="ECO:0000313" key="3">
    <source>
        <dbReference type="Proteomes" id="UP000314294"/>
    </source>
</evidence>
<dbReference type="AlphaFoldDB" id="A0A4Z2GRX6"/>
<feature type="region of interest" description="Disordered" evidence="1">
    <location>
        <begin position="23"/>
        <end position="44"/>
    </location>
</feature>
<dbReference type="Proteomes" id="UP000314294">
    <property type="component" value="Unassembled WGS sequence"/>
</dbReference>
<feature type="compositionally biased region" description="Basic and acidic residues" evidence="1">
    <location>
        <begin position="30"/>
        <end position="41"/>
    </location>
</feature>
<evidence type="ECO:0000256" key="1">
    <source>
        <dbReference type="SAM" id="MobiDB-lite"/>
    </source>
</evidence>
<gene>
    <name evidence="2" type="ORF">EYF80_034374</name>
</gene>
<comment type="caution">
    <text evidence="2">The sequence shown here is derived from an EMBL/GenBank/DDBJ whole genome shotgun (WGS) entry which is preliminary data.</text>
</comment>
<organism evidence="2 3">
    <name type="scientific">Liparis tanakae</name>
    <name type="common">Tanaka's snailfish</name>
    <dbReference type="NCBI Taxonomy" id="230148"/>
    <lineage>
        <taxon>Eukaryota</taxon>
        <taxon>Metazoa</taxon>
        <taxon>Chordata</taxon>
        <taxon>Craniata</taxon>
        <taxon>Vertebrata</taxon>
        <taxon>Euteleostomi</taxon>
        <taxon>Actinopterygii</taxon>
        <taxon>Neopterygii</taxon>
        <taxon>Teleostei</taxon>
        <taxon>Neoteleostei</taxon>
        <taxon>Acanthomorphata</taxon>
        <taxon>Eupercaria</taxon>
        <taxon>Perciformes</taxon>
        <taxon>Cottioidei</taxon>
        <taxon>Cottales</taxon>
        <taxon>Liparidae</taxon>
        <taxon>Liparis</taxon>
    </lineage>
</organism>
<protein>
    <submittedName>
        <fullName evidence="2">Uncharacterized protein</fullName>
    </submittedName>
</protein>
<accession>A0A4Z2GRX6</accession>
<evidence type="ECO:0000313" key="2">
    <source>
        <dbReference type="EMBL" id="TNN55424.1"/>
    </source>
</evidence>
<keyword evidence="3" id="KW-1185">Reference proteome</keyword>
<dbReference type="EMBL" id="SRLO01000456">
    <property type="protein sequence ID" value="TNN55424.1"/>
    <property type="molecule type" value="Genomic_DNA"/>
</dbReference>